<organism evidence="6 7">
    <name type="scientific">Candidatus Enterococcus mangumiae</name>
    <dbReference type="NCBI Taxonomy" id="2230878"/>
    <lineage>
        <taxon>Bacteria</taxon>
        <taxon>Bacillati</taxon>
        <taxon>Bacillota</taxon>
        <taxon>Bacilli</taxon>
        <taxon>Lactobacillales</taxon>
        <taxon>Enterococcaceae</taxon>
        <taxon>Enterococcus</taxon>
    </lineage>
</organism>
<proteinExistence type="inferred from homology"/>
<dbReference type="InterPro" id="IPR001347">
    <property type="entry name" value="SIS_dom"/>
</dbReference>
<evidence type="ECO:0000256" key="2">
    <source>
        <dbReference type="ARBA" id="ARBA00022737"/>
    </source>
</evidence>
<accession>A0ABZ2SX21</accession>
<feature type="domain" description="SIS" evidence="5">
    <location>
        <begin position="223"/>
        <end position="371"/>
    </location>
</feature>
<dbReference type="InterPro" id="IPR035464">
    <property type="entry name" value="SIS_AgaS"/>
</dbReference>
<dbReference type="CDD" id="cd05010">
    <property type="entry name" value="SIS_AgaS_like"/>
    <property type="match status" value="1"/>
</dbReference>
<feature type="domain" description="SIS" evidence="5">
    <location>
        <begin position="48"/>
        <end position="204"/>
    </location>
</feature>
<dbReference type="GO" id="GO:0016853">
    <property type="term" value="F:isomerase activity"/>
    <property type="evidence" value="ECO:0007669"/>
    <property type="project" value="UniProtKB-KW"/>
</dbReference>
<dbReference type="SUPFAM" id="SSF53697">
    <property type="entry name" value="SIS domain"/>
    <property type="match status" value="1"/>
</dbReference>
<evidence type="ECO:0000256" key="4">
    <source>
        <dbReference type="ARBA" id="ARBA00029292"/>
    </source>
</evidence>
<dbReference type="Gene3D" id="3.40.50.10490">
    <property type="entry name" value="Glucose-6-phosphate isomerase like protein, domain 1"/>
    <property type="match status" value="2"/>
</dbReference>
<dbReference type="RefSeq" id="WP_206855395.1">
    <property type="nucleotide sequence ID" value="NZ_CP147250.1"/>
</dbReference>
<dbReference type="PANTHER" id="PTHR32502:SF3">
    <property type="entry name" value="D-GALACTOSAMINE-6-PHOSPHATE DEAMINASE AGAS-RELATED"/>
    <property type="match status" value="1"/>
</dbReference>
<name>A0ABZ2SX21_9ENTE</name>
<evidence type="ECO:0000313" key="7">
    <source>
        <dbReference type="Proteomes" id="UP000664360"/>
    </source>
</evidence>
<sequence length="393" mass="43337">MFELSKDELEKIGARITTEEIKQQPDLWEEVVEILGEKQNELSQFFDALDKRANGKQIQVIFTGAGSSQYVGDTIVPYLNEHGDTERFAFHSFGTTDIVASPKEYLFPDQPTLLVSFARSGNSPESLAAVNIADQVVNTLFHLTITCAKDGELAKIGHGQSQHFLLLMPEKSNDAGFAMTGSFTCMLLSALWLFDTTNTGKKQEYLHTLSRIGRAVIEREQELAGFLTIPFDRVAYLGSGSLAQATREAQLKILELTAGKIATIFDSSMGFRHGPKSFVNDQTLVIGFVTNQEYTRNYDIDILEEIHENGIAANVLAIAQSTNRDFSGTNFFLEPEALELPDAYLSVVMILTAQIIALQMSIKVGNTPDTPSPTGTVNRVVKGVTIHEYPDAE</sequence>
<keyword evidence="3" id="KW-0378">Hydrolase</keyword>
<keyword evidence="7" id="KW-1185">Reference proteome</keyword>
<dbReference type="CDD" id="cd05008">
    <property type="entry name" value="SIS_GlmS_GlmD_1"/>
    <property type="match status" value="1"/>
</dbReference>
<dbReference type="InterPro" id="IPR050303">
    <property type="entry name" value="GatZ_KbaZ_carbometab"/>
</dbReference>
<evidence type="ECO:0000259" key="5">
    <source>
        <dbReference type="PROSITE" id="PS51464"/>
    </source>
</evidence>
<evidence type="ECO:0000256" key="1">
    <source>
        <dbReference type="ARBA" id="ARBA00007748"/>
    </source>
</evidence>
<keyword evidence="6" id="KW-0413">Isomerase</keyword>
<keyword evidence="2" id="KW-0677">Repeat</keyword>
<evidence type="ECO:0000256" key="3">
    <source>
        <dbReference type="ARBA" id="ARBA00022801"/>
    </source>
</evidence>
<comment type="catalytic activity">
    <reaction evidence="4">
        <text>D-galactosamine 6-phosphate + H2O = D-tagatopyranose 1-phosphate + NH4(+)</text>
        <dbReference type="Rhea" id="RHEA:47680"/>
        <dbReference type="ChEBI" id="CHEBI:15377"/>
        <dbReference type="ChEBI" id="CHEBI:28938"/>
        <dbReference type="ChEBI" id="CHEBI:71674"/>
        <dbReference type="ChEBI" id="CHEBI:138150"/>
    </reaction>
</comment>
<evidence type="ECO:0000313" key="6">
    <source>
        <dbReference type="EMBL" id="WYJ80157.1"/>
    </source>
</evidence>
<reference evidence="6 7" key="1">
    <citation type="submission" date="2021-03" db="EMBL/GenBank/DDBJ databases">
        <authorList>
            <person name="Gilmore M.S."/>
            <person name="Schwartzman J."/>
            <person name="Van Tyne D."/>
            <person name="Martin M."/>
            <person name="Earl A.M."/>
            <person name="Manson A.L."/>
            <person name="Straub T."/>
            <person name="Salamzade R."/>
            <person name="Saavedra J."/>
            <person name="Lebreton F."/>
            <person name="Prichula J."/>
            <person name="Schaufler K."/>
            <person name="Gaca A."/>
            <person name="Sgardioli B."/>
            <person name="Wagenaar J."/>
            <person name="Strong T."/>
        </authorList>
    </citation>
    <scope>NUCLEOTIDE SEQUENCE [LARGE SCALE GENOMIC DNA]</scope>
    <source>
        <strain evidence="6 7">DIV1094</strain>
    </source>
</reference>
<gene>
    <name evidence="6" type="ORF">DOK79_001714</name>
</gene>
<reference evidence="6 7" key="2">
    <citation type="submission" date="2024-03" db="EMBL/GenBank/DDBJ databases">
        <title>The Genome Sequence of Enterococcus sp. DIV1094.</title>
        <authorList>
            <consortium name="The Broad Institute Genomics Platform"/>
            <consortium name="The Broad Institute Microbial Omics Core"/>
            <consortium name="The Broad Institute Genomic Center for Infectious Diseases"/>
            <person name="Earl A."/>
            <person name="Manson A."/>
            <person name="Gilmore M."/>
            <person name="Schwartman J."/>
            <person name="Shea T."/>
            <person name="Abouelleil A."/>
            <person name="Cao P."/>
            <person name="Chapman S."/>
            <person name="Cusick C."/>
            <person name="Young S."/>
            <person name="Neafsey D."/>
            <person name="Nusbaum C."/>
            <person name="Birren B."/>
        </authorList>
    </citation>
    <scope>NUCLEOTIDE SEQUENCE [LARGE SCALE GENOMIC DNA]</scope>
    <source>
        <strain evidence="6 7">DIV1094</strain>
    </source>
</reference>
<dbReference type="Proteomes" id="UP000664360">
    <property type="component" value="Chromosome"/>
</dbReference>
<dbReference type="EMBL" id="CP147250">
    <property type="protein sequence ID" value="WYJ80157.1"/>
    <property type="molecule type" value="Genomic_DNA"/>
</dbReference>
<dbReference type="InterPro" id="IPR035466">
    <property type="entry name" value="GlmS/AgaS_SIS"/>
</dbReference>
<dbReference type="InterPro" id="IPR046348">
    <property type="entry name" value="SIS_dom_sf"/>
</dbReference>
<dbReference type="PROSITE" id="PS51464">
    <property type="entry name" value="SIS"/>
    <property type="match status" value="2"/>
</dbReference>
<dbReference type="PANTHER" id="PTHR32502">
    <property type="entry name" value="N-ACETYLGALACTOSAMINE PERMEASE II COMPONENT-RELATED"/>
    <property type="match status" value="1"/>
</dbReference>
<dbReference type="Pfam" id="PF01380">
    <property type="entry name" value="SIS"/>
    <property type="match status" value="1"/>
</dbReference>
<comment type="similarity">
    <text evidence="1">Belongs to the SIS family. AgaS subfamily.</text>
</comment>
<protein>
    <submittedName>
        <fullName evidence="6">Tagatose-6-phosphate ketose/aldose isomerase</fullName>
    </submittedName>
</protein>